<dbReference type="InterPro" id="IPR053139">
    <property type="entry name" value="Surface_bspA-like"/>
</dbReference>
<dbReference type="EMBL" id="JXQK01000064">
    <property type="protein sequence ID" value="KIP61652.1"/>
    <property type="molecule type" value="Genomic_DNA"/>
</dbReference>
<dbReference type="RefSeq" id="WP_042519578.1">
    <property type="nucleotide sequence ID" value="NZ_JXQK01000064.1"/>
</dbReference>
<dbReference type="CDD" id="cd14948">
    <property type="entry name" value="BACON"/>
    <property type="match status" value="1"/>
</dbReference>
<dbReference type="AlphaFoldDB" id="A0A0D0IYL5"/>
<dbReference type="InterPro" id="IPR042278">
    <property type="entry name" value="Mfa-like_1_N"/>
</dbReference>
<name>A0A0D0IYL5_9BACT</name>
<dbReference type="Pfam" id="PF13306">
    <property type="entry name" value="LRR_5"/>
    <property type="match status" value="2"/>
</dbReference>
<dbReference type="STRING" id="1602171.ST44_08980"/>
<dbReference type="Pfam" id="PF09471">
    <property type="entry name" value="Peptidase_M64"/>
    <property type="match status" value="1"/>
</dbReference>
<dbReference type="Gene3D" id="2.60.40.2620">
    <property type="entry name" value="Fimbrillin-like"/>
    <property type="match status" value="1"/>
</dbReference>
<dbReference type="PROSITE" id="PS51257">
    <property type="entry name" value="PROKAR_LIPOPROTEIN"/>
    <property type="match status" value="1"/>
</dbReference>
<organism evidence="2 3">
    <name type="scientific">Prevotella pectinovora</name>
    <dbReference type="NCBI Taxonomy" id="1602169"/>
    <lineage>
        <taxon>Bacteria</taxon>
        <taxon>Pseudomonadati</taxon>
        <taxon>Bacteroidota</taxon>
        <taxon>Bacteroidia</taxon>
        <taxon>Bacteroidales</taxon>
        <taxon>Prevotellaceae</taxon>
        <taxon>Prevotella</taxon>
    </lineage>
</organism>
<dbReference type="CDD" id="cd13120">
    <property type="entry name" value="BF2867_like_N"/>
    <property type="match status" value="1"/>
</dbReference>
<dbReference type="InterPro" id="IPR013783">
    <property type="entry name" value="Ig-like_fold"/>
</dbReference>
<dbReference type="InterPro" id="IPR024361">
    <property type="entry name" value="BACON"/>
</dbReference>
<reference evidence="2 3" key="1">
    <citation type="submission" date="2015-01" db="EMBL/GenBank/DDBJ databases">
        <title>Comparative genomics of non-oral Prevotella species.</title>
        <authorList>
            <person name="Accetto T."/>
            <person name="Nograsek B."/>
            <person name="Avgustin G."/>
        </authorList>
    </citation>
    <scope>NUCLEOTIDE SEQUENCE [LARGE SCALE GENOMIC DNA]</scope>
    <source>
        <strain evidence="2 3">P5-119</strain>
    </source>
</reference>
<dbReference type="PANTHER" id="PTHR45661:SF3">
    <property type="entry name" value="IG-LIKE DOMAIN-CONTAINING PROTEIN"/>
    <property type="match status" value="1"/>
</dbReference>
<gene>
    <name evidence="2" type="ORF">ST44_08980</name>
</gene>
<dbReference type="Proteomes" id="UP000032046">
    <property type="component" value="Unassembled WGS sequence"/>
</dbReference>
<dbReference type="CDD" id="cd13121">
    <property type="entry name" value="BF2867_like_C"/>
    <property type="match status" value="1"/>
</dbReference>
<dbReference type="PANTHER" id="PTHR45661">
    <property type="entry name" value="SURFACE ANTIGEN"/>
    <property type="match status" value="1"/>
</dbReference>
<dbReference type="InterPro" id="IPR019026">
    <property type="entry name" value="Peptidase_M64_IgA"/>
</dbReference>
<dbReference type="Gene3D" id="2.60.40.10">
    <property type="entry name" value="Immunoglobulins"/>
    <property type="match status" value="1"/>
</dbReference>
<protein>
    <recommendedName>
        <fullName evidence="1">BACON domain-containing protein</fullName>
    </recommendedName>
</protein>
<sequence length="1179" mass="129192">MKKISKNIIFYIITIVAATLSSCSDSLFEDGGQNDGANIRLAADIEQLSVMRVNDSGFCDGDMMGVYVVDYEGGKPGTLKPSGNRGDNVRYTFDESANKWTGAYDLYWKDKHTPIDVYGYYPFAAPESIDDYQFEVQKDQSKPSADGEMGGYEASDFLWGKVADVAPTTSVIRLPLSHRMSNARVTLVQGSGFTAEEWANTEKIVLVPNVARKASINLADGTVSVAGDVENTATIPSRTGNEWRAIVVPQTVSAGTTLFSITIGGTPFKFSKPAAFEYKAGYMMNFSIKVDKQEVSGQYKLTLVSASISEWESDLVSHNATAKEYIVVNSTPGKLKDAIAAIGKDYEKVKNLKITGEINSEDFYFMRDHMPKLSALNLKEVRIKASCKPGEGEEGYDDQIPGSAFYYQQTGGGSHTLNRIILPDHLRAIGGNAFYGCNTLTGSLIIPEGVTEIRRGAFNGCSGLNGTLTLPSTLKKLGNNWNDDSADEGTDYYGGVFQGCSSLTGNLVLPNNLELIRGYCFAGCSGLYGELRLPEKLKYLGRSAFSYCPGLTGSLTIPQGISTIPVEAFSECGFNGTLTLHDGITNIGILAFNNCKFKGELHLSKNLKTISERAFFNNDFSGELKLPSEVEHIGSYAFANNDRITGVLNIPEGILSIGVEAFMGCKMLEGVIFPESMETIRQRAFNNCFGIGSIECRGTMPPRIESGAFDGVSKENFTVEVPSSAVAHYQAAQGWCDFKRIAAHHELTCSPSVACALSTEHKQTITVNAEGEWEVASKPDWCEVSPMSGNKKTEVTLTIKAMAKSSGSKRDGKVVFRLKDKDYTHECSVSQYGYQYGEDEWVTLQKATRGNRGGINIVLLGDGYDANEIASGEYLKVMNQEMEYFFGIEPYKTYRQYFNVYTAMPLSTESGIGSVNTIRYNRFGTTFTGGSGLKAEYDEIFSYALGAPTVTKDNLCQTLIIVVPNSTDYGGITQMWADGSAISFCPLSTYGYPLDSRGVVQHEAGGHGFGKLGEEAICHNAFIDACGCSCCGHVDELNTAKSYGWYDNLSLSGKIHGVGWSHLISDSRYSDIVDVYEGGFMHSRGVYRSEQNSCMNNDIPYYNTISRESIVKRIKRYAGETFSFEDFVKHDKRDVGVAQSPARVSAWGRASQRSATTYQHRPVIRRGSPLRMAKVRRHR</sequence>
<dbReference type="Gene3D" id="2.60.40.2630">
    <property type="match status" value="1"/>
</dbReference>
<keyword evidence="3" id="KW-1185">Reference proteome</keyword>
<dbReference type="InterPro" id="IPR025049">
    <property type="entry name" value="Mfa-like_1"/>
</dbReference>
<dbReference type="Gene3D" id="3.40.50.12480">
    <property type="match status" value="1"/>
</dbReference>
<comment type="caution">
    <text evidence="2">The sequence shown here is derived from an EMBL/GenBank/DDBJ whole genome shotgun (WGS) entry which is preliminary data.</text>
</comment>
<dbReference type="InterPro" id="IPR024079">
    <property type="entry name" value="MetalloPept_cat_dom_sf"/>
</dbReference>
<dbReference type="Pfam" id="PF13004">
    <property type="entry name" value="BACON"/>
    <property type="match status" value="1"/>
</dbReference>
<feature type="domain" description="BACON" evidence="1">
    <location>
        <begin position="772"/>
        <end position="831"/>
    </location>
</feature>
<evidence type="ECO:0000313" key="2">
    <source>
        <dbReference type="EMBL" id="KIP61652.1"/>
    </source>
</evidence>
<dbReference type="Pfam" id="PF13149">
    <property type="entry name" value="Mfa_like_1"/>
    <property type="match status" value="1"/>
</dbReference>
<accession>A0A0D0IYL5</accession>
<dbReference type="GO" id="GO:0008237">
    <property type="term" value="F:metallopeptidase activity"/>
    <property type="evidence" value="ECO:0007669"/>
    <property type="project" value="InterPro"/>
</dbReference>
<proteinExistence type="predicted"/>
<dbReference type="InterPro" id="IPR026906">
    <property type="entry name" value="LRR_5"/>
</dbReference>
<evidence type="ECO:0000313" key="3">
    <source>
        <dbReference type="Proteomes" id="UP000032046"/>
    </source>
</evidence>
<dbReference type="InterPro" id="IPR032675">
    <property type="entry name" value="LRR_dom_sf"/>
</dbReference>
<dbReference type="Gene3D" id="3.80.10.10">
    <property type="entry name" value="Ribonuclease Inhibitor"/>
    <property type="match status" value="2"/>
</dbReference>
<evidence type="ECO:0000259" key="1">
    <source>
        <dbReference type="Pfam" id="PF13004"/>
    </source>
</evidence>
<dbReference type="SUPFAM" id="SSF52058">
    <property type="entry name" value="L domain-like"/>
    <property type="match status" value="1"/>
</dbReference>
<dbReference type="Gene3D" id="3.40.390.10">
    <property type="entry name" value="Collagenase (Catalytic Domain)"/>
    <property type="match status" value="1"/>
</dbReference>